<feature type="region of interest" description="Disordered" evidence="1">
    <location>
        <begin position="348"/>
        <end position="373"/>
    </location>
</feature>
<protein>
    <recommendedName>
        <fullName evidence="4">Splicing factor 3B subunit 1-like</fullName>
    </recommendedName>
</protein>
<evidence type="ECO:0008006" key="4">
    <source>
        <dbReference type="Google" id="ProtNLM"/>
    </source>
</evidence>
<evidence type="ECO:0000313" key="2">
    <source>
        <dbReference type="EMBL" id="KZV30155.1"/>
    </source>
</evidence>
<accession>A0A2Z7B6N5</accession>
<feature type="compositionally biased region" description="Basic and acidic residues" evidence="1">
    <location>
        <begin position="354"/>
        <end position="373"/>
    </location>
</feature>
<evidence type="ECO:0000256" key="1">
    <source>
        <dbReference type="SAM" id="MobiDB-lite"/>
    </source>
</evidence>
<keyword evidence="3" id="KW-1185">Reference proteome</keyword>
<organism evidence="2 3">
    <name type="scientific">Dorcoceras hygrometricum</name>
    <dbReference type="NCBI Taxonomy" id="472368"/>
    <lineage>
        <taxon>Eukaryota</taxon>
        <taxon>Viridiplantae</taxon>
        <taxon>Streptophyta</taxon>
        <taxon>Embryophyta</taxon>
        <taxon>Tracheophyta</taxon>
        <taxon>Spermatophyta</taxon>
        <taxon>Magnoliopsida</taxon>
        <taxon>eudicotyledons</taxon>
        <taxon>Gunneridae</taxon>
        <taxon>Pentapetalae</taxon>
        <taxon>asterids</taxon>
        <taxon>lamiids</taxon>
        <taxon>Lamiales</taxon>
        <taxon>Gesneriaceae</taxon>
        <taxon>Didymocarpoideae</taxon>
        <taxon>Trichosporeae</taxon>
        <taxon>Loxocarpinae</taxon>
        <taxon>Dorcoceras</taxon>
    </lineage>
</organism>
<evidence type="ECO:0000313" key="3">
    <source>
        <dbReference type="Proteomes" id="UP000250235"/>
    </source>
</evidence>
<name>A0A2Z7B6N5_9LAMI</name>
<gene>
    <name evidence="2" type="ORF">F511_16042</name>
</gene>
<dbReference type="Proteomes" id="UP000250235">
    <property type="component" value="Unassembled WGS sequence"/>
</dbReference>
<dbReference type="AlphaFoldDB" id="A0A2Z7B6N5"/>
<reference evidence="2 3" key="1">
    <citation type="journal article" date="2015" name="Proc. Natl. Acad. Sci. U.S.A.">
        <title>The resurrection genome of Boea hygrometrica: A blueprint for survival of dehydration.</title>
        <authorList>
            <person name="Xiao L."/>
            <person name="Yang G."/>
            <person name="Zhang L."/>
            <person name="Yang X."/>
            <person name="Zhao S."/>
            <person name="Ji Z."/>
            <person name="Zhou Q."/>
            <person name="Hu M."/>
            <person name="Wang Y."/>
            <person name="Chen M."/>
            <person name="Xu Y."/>
            <person name="Jin H."/>
            <person name="Xiao X."/>
            <person name="Hu G."/>
            <person name="Bao F."/>
            <person name="Hu Y."/>
            <person name="Wan P."/>
            <person name="Li L."/>
            <person name="Deng X."/>
            <person name="Kuang T."/>
            <person name="Xiang C."/>
            <person name="Zhu J.K."/>
            <person name="Oliver M.J."/>
            <person name="He Y."/>
        </authorList>
    </citation>
    <scope>NUCLEOTIDE SEQUENCE [LARGE SCALE GENOMIC DNA]</scope>
    <source>
        <strain evidence="3">cv. XS01</strain>
    </source>
</reference>
<sequence length="373" mass="41587">MVASLINNAIQVYFDSVFSMADEGMVQMFKALESSGLRGFLGCSSTIYEAALVDFYHNASVRDNKVISSIQGKSVEISEEQFAGIFELPTNGLTDMNEVPKDLVFDAISAFSTDGEQLKTFCKKREMKFEFRLLNDILGNTSTVKAGSFDVFTHERFMMMAAIHGGVKINWGRLLFNLLKDMAFPRLKILTAKTAGTYIAKNKSINAEEVLEVPVEKVVKKAAAKRRPALAVVEPAAKKKRTTVGRAAPTKKDLAMVPVVQNPEPISVVPVVTPRAQRRRAPKRKLVLRGDSNDETVENIIKQVLTETTEVEDVQIDLEEQVVMKTAGTDLVETESRVDVSAITNYDEEEPMVETEKETKKEKEKEKEKIIDL</sequence>
<dbReference type="OrthoDB" id="1839301at2759"/>
<dbReference type="EMBL" id="KV008511">
    <property type="protein sequence ID" value="KZV30155.1"/>
    <property type="molecule type" value="Genomic_DNA"/>
</dbReference>
<proteinExistence type="predicted"/>